<comment type="similarity">
    <text evidence="2">Belongs to the methyl-accepting chemotaxis (MCP) protein family.</text>
</comment>
<dbReference type="SMART" id="SM00283">
    <property type="entry name" value="MA"/>
    <property type="match status" value="1"/>
</dbReference>
<keyword evidence="6" id="KW-1133">Transmembrane helix</keyword>
<evidence type="ECO:0000256" key="1">
    <source>
        <dbReference type="ARBA" id="ARBA00023224"/>
    </source>
</evidence>
<keyword evidence="4" id="KW-0175">Coiled coil</keyword>
<feature type="region of interest" description="Disordered" evidence="5">
    <location>
        <begin position="314"/>
        <end position="335"/>
    </location>
</feature>
<dbReference type="GO" id="GO:0016020">
    <property type="term" value="C:membrane"/>
    <property type="evidence" value="ECO:0007669"/>
    <property type="project" value="InterPro"/>
</dbReference>
<dbReference type="InterPro" id="IPR003660">
    <property type="entry name" value="HAMP_dom"/>
</dbReference>
<keyword evidence="6" id="KW-0812">Transmembrane</keyword>
<evidence type="ECO:0000313" key="9">
    <source>
        <dbReference type="EMBL" id="MBB6209085.1"/>
    </source>
</evidence>
<evidence type="ECO:0000259" key="8">
    <source>
        <dbReference type="PROSITE" id="PS50885"/>
    </source>
</evidence>
<dbReference type="PROSITE" id="PS50885">
    <property type="entry name" value="HAMP"/>
    <property type="match status" value="1"/>
</dbReference>
<evidence type="ECO:0000313" key="10">
    <source>
        <dbReference type="Proteomes" id="UP000544872"/>
    </source>
</evidence>
<organism evidence="9 10">
    <name type="scientific">Novispirillum itersonii</name>
    <name type="common">Aquaspirillum itersonii</name>
    <dbReference type="NCBI Taxonomy" id="189"/>
    <lineage>
        <taxon>Bacteria</taxon>
        <taxon>Pseudomonadati</taxon>
        <taxon>Pseudomonadota</taxon>
        <taxon>Alphaproteobacteria</taxon>
        <taxon>Rhodospirillales</taxon>
        <taxon>Novispirillaceae</taxon>
        <taxon>Novispirillum</taxon>
    </lineage>
</organism>
<dbReference type="Pfam" id="PF00015">
    <property type="entry name" value="MCPsignal"/>
    <property type="match status" value="1"/>
</dbReference>
<proteinExistence type="inferred from homology"/>
<dbReference type="InterPro" id="IPR004090">
    <property type="entry name" value="Chemotax_Me-accpt_rcpt"/>
</dbReference>
<comment type="caution">
    <text evidence="9">The sequence shown here is derived from an EMBL/GenBank/DDBJ whole genome shotgun (WGS) entry which is preliminary data.</text>
</comment>
<feature type="domain" description="HAMP" evidence="8">
    <location>
        <begin position="210"/>
        <end position="263"/>
    </location>
</feature>
<dbReference type="SUPFAM" id="SSF58104">
    <property type="entry name" value="Methyl-accepting chemotaxis protein (MCP) signaling domain"/>
    <property type="match status" value="1"/>
</dbReference>
<dbReference type="AlphaFoldDB" id="A0A7X0DKM8"/>
<dbReference type="Gene3D" id="1.10.287.950">
    <property type="entry name" value="Methyl-accepting chemotaxis protein"/>
    <property type="match status" value="1"/>
</dbReference>
<feature type="compositionally biased region" description="Low complexity" evidence="5">
    <location>
        <begin position="316"/>
        <end position="334"/>
    </location>
</feature>
<dbReference type="Proteomes" id="UP000544872">
    <property type="component" value="Unassembled WGS sequence"/>
</dbReference>
<reference evidence="9 10" key="1">
    <citation type="submission" date="2020-08" db="EMBL/GenBank/DDBJ databases">
        <title>Genomic Encyclopedia of Type Strains, Phase IV (KMG-IV): sequencing the most valuable type-strain genomes for metagenomic binning, comparative biology and taxonomic classification.</title>
        <authorList>
            <person name="Goeker M."/>
        </authorList>
    </citation>
    <scope>NUCLEOTIDE SEQUENCE [LARGE SCALE GENOMIC DNA]</scope>
    <source>
        <strain evidence="9 10">DSM 11590</strain>
    </source>
</reference>
<feature type="domain" description="Methyl-accepting transducer" evidence="7">
    <location>
        <begin position="304"/>
        <end position="540"/>
    </location>
</feature>
<keyword evidence="10" id="KW-1185">Reference proteome</keyword>
<dbReference type="PANTHER" id="PTHR32089">
    <property type="entry name" value="METHYL-ACCEPTING CHEMOTAXIS PROTEIN MCPB"/>
    <property type="match status" value="1"/>
</dbReference>
<keyword evidence="6" id="KW-0472">Membrane</keyword>
<name>A0A7X0DKM8_NOVIT</name>
<dbReference type="Pfam" id="PF00672">
    <property type="entry name" value="HAMP"/>
    <property type="match status" value="1"/>
</dbReference>
<gene>
    <name evidence="9" type="ORF">FHS48_000466</name>
</gene>
<dbReference type="EMBL" id="JACIIX010000001">
    <property type="protein sequence ID" value="MBB6209085.1"/>
    <property type="molecule type" value="Genomic_DNA"/>
</dbReference>
<sequence>MLGTLGINTKMTAVLLCMALTALIAAAYSGHKQLALDDLYARLLSGDAAAQVRLERANQAVGTLGRLTYMVIAEDRYEELKKLAEAQSRNRETFVQYLKDAVTINPQLETEAADLTARYDALAAIGGRIADAVGLNDLYTAQDVAKREFAPAFAELEKAIAHLVDESARAVVTTSERTTAAAKATVTTILLLVACGSGVLLTVALLVIRRSVTGPLLGLTDTMQSLAAGNLRVSVEGTARKDEIGAIARSVEVFKTNAETVRALEQEQQEQARRAEQEKQAALSALADSFEQQIQSVVEALSTSARTMEDRARTMTQAAHQASHQGAQATSAASEASGNVQTMASAAEELTASIQEIVRQVEQASSITGEAVAEAEETGAVVETLSAAVARIDEVISLIDSIASQTNLLALNATIEAARARDNGKGFAVVANEVKTLAGQTAKATGEIARQIVGVRDASGRTLRAMHRIRGVITRIDEVAASIASAVEQQGAATQEIARNAGEAAMGTGAVRTGIADIVEASGTTEALAGEVLSVSGDISRQSETLRHEVDRFIRRVRGG</sequence>
<evidence type="ECO:0000256" key="4">
    <source>
        <dbReference type="SAM" id="Coils"/>
    </source>
</evidence>
<feature type="transmembrane region" description="Helical" evidence="6">
    <location>
        <begin position="189"/>
        <end position="208"/>
    </location>
</feature>
<dbReference type="SMART" id="SM00304">
    <property type="entry name" value="HAMP"/>
    <property type="match status" value="1"/>
</dbReference>
<evidence type="ECO:0000256" key="2">
    <source>
        <dbReference type="ARBA" id="ARBA00029447"/>
    </source>
</evidence>
<dbReference type="GO" id="GO:0007165">
    <property type="term" value="P:signal transduction"/>
    <property type="evidence" value="ECO:0007669"/>
    <property type="project" value="UniProtKB-KW"/>
</dbReference>
<feature type="coiled-coil region" evidence="4">
    <location>
        <begin position="258"/>
        <end position="285"/>
    </location>
</feature>
<dbReference type="PANTHER" id="PTHR32089:SF112">
    <property type="entry name" value="LYSOZYME-LIKE PROTEIN-RELATED"/>
    <property type="match status" value="1"/>
</dbReference>
<dbReference type="InterPro" id="IPR004089">
    <property type="entry name" value="MCPsignal_dom"/>
</dbReference>
<dbReference type="CDD" id="cd06225">
    <property type="entry name" value="HAMP"/>
    <property type="match status" value="1"/>
</dbReference>
<accession>A0A7X0DKM8</accession>
<evidence type="ECO:0000256" key="3">
    <source>
        <dbReference type="PROSITE-ProRule" id="PRU00284"/>
    </source>
</evidence>
<evidence type="ECO:0000256" key="6">
    <source>
        <dbReference type="SAM" id="Phobius"/>
    </source>
</evidence>
<dbReference type="RefSeq" id="WP_184260921.1">
    <property type="nucleotide sequence ID" value="NZ_JACIIX010000001.1"/>
</dbReference>
<dbReference type="GO" id="GO:0006935">
    <property type="term" value="P:chemotaxis"/>
    <property type="evidence" value="ECO:0007669"/>
    <property type="project" value="InterPro"/>
</dbReference>
<dbReference type="Gene3D" id="6.10.340.10">
    <property type="match status" value="1"/>
</dbReference>
<protein>
    <submittedName>
        <fullName evidence="9">Methyl-accepting chemotaxis protein</fullName>
    </submittedName>
</protein>
<evidence type="ECO:0000256" key="5">
    <source>
        <dbReference type="SAM" id="MobiDB-lite"/>
    </source>
</evidence>
<evidence type="ECO:0000259" key="7">
    <source>
        <dbReference type="PROSITE" id="PS50111"/>
    </source>
</evidence>
<dbReference type="PRINTS" id="PR00260">
    <property type="entry name" value="CHEMTRNSDUCR"/>
</dbReference>
<keyword evidence="1 3" id="KW-0807">Transducer</keyword>
<dbReference type="PROSITE" id="PS50111">
    <property type="entry name" value="CHEMOTAXIS_TRANSDUC_2"/>
    <property type="match status" value="1"/>
</dbReference>
<dbReference type="GO" id="GO:0004888">
    <property type="term" value="F:transmembrane signaling receptor activity"/>
    <property type="evidence" value="ECO:0007669"/>
    <property type="project" value="InterPro"/>
</dbReference>